<dbReference type="Pfam" id="PF06985">
    <property type="entry name" value="HET"/>
    <property type="match status" value="1"/>
</dbReference>
<dbReference type="Gene3D" id="1.25.40.20">
    <property type="entry name" value="Ankyrin repeat-containing domain"/>
    <property type="match status" value="2"/>
</dbReference>
<dbReference type="InterPro" id="IPR036770">
    <property type="entry name" value="Ankyrin_rpt-contain_sf"/>
</dbReference>
<proteinExistence type="predicted"/>
<dbReference type="PANTHER" id="PTHR24148:SF73">
    <property type="entry name" value="HET DOMAIN PROTEIN (AFU_ORTHOLOGUE AFUA_8G01020)"/>
    <property type="match status" value="1"/>
</dbReference>
<dbReference type="InterPro" id="IPR010730">
    <property type="entry name" value="HET"/>
</dbReference>
<gene>
    <name evidence="2" type="ORF">B0J15DRAFT_452458</name>
</gene>
<dbReference type="InterPro" id="IPR002110">
    <property type="entry name" value="Ankyrin_rpt"/>
</dbReference>
<organism evidence="2 3">
    <name type="scientific">Fusarium solani</name>
    <name type="common">Filamentous fungus</name>
    <dbReference type="NCBI Taxonomy" id="169388"/>
    <lineage>
        <taxon>Eukaryota</taxon>
        <taxon>Fungi</taxon>
        <taxon>Dikarya</taxon>
        <taxon>Ascomycota</taxon>
        <taxon>Pezizomycotina</taxon>
        <taxon>Sordariomycetes</taxon>
        <taxon>Hypocreomycetidae</taxon>
        <taxon>Hypocreales</taxon>
        <taxon>Nectriaceae</taxon>
        <taxon>Fusarium</taxon>
        <taxon>Fusarium solani species complex</taxon>
    </lineage>
</organism>
<accession>A0A9P9K1G9</accession>
<keyword evidence="3" id="KW-1185">Reference proteome</keyword>
<comment type="caution">
    <text evidence="2">The sequence shown here is derived from an EMBL/GenBank/DDBJ whole genome shotgun (WGS) entry which is preliminary data.</text>
</comment>
<feature type="domain" description="Heterokaryon incompatibility" evidence="1">
    <location>
        <begin position="739"/>
        <end position="873"/>
    </location>
</feature>
<dbReference type="PANTHER" id="PTHR24148">
    <property type="entry name" value="ANKYRIN REPEAT DOMAIN-CONTAINING PROTEIN 39 HOMOLOG-RELATED"/>
    <property type="match status" value="1"/>
</dbReference>
<sequence length="1298" mass="144756">MSIYPRQDQSEKYSLLIFSAHLPRTSNSIKDNFLLISCCQLFTTRSKEVPDAYTEDTVVAAGEWLVGLCGRDDSFDTTRALTQLEQAKFDEFFTLHGHSPIFKPYHVEAVRKCMRKRWKPDYQLTRSLLDKDDTGLLFAEEIDILQVAIRVAQIEPGWLGRSPKESCPELIEMVELLISHGASPSCLDDDGNSALSYACILGYPELFHFLISAGALLSTMHPRRLPEQLEKPDDTLNQQDNKVNLLQVTLDALISPQRIVDMTWVGYPPGVSYDRPLWELDLDSTWGGIILHLLKAGLSYAKDDPGLIMLLHIACYEGELGYVDQLLGFGIVTNVGGPRMVDGGQGQGSSFGTALHAAAANKQLPSAKTLMAHGESPRTRAPCISKYDRTAEDMTPTEIALSLSRYHDDDVEALFTFLEGLMQHEQGLDDSDHQKILLFCARRNYIDFVTRLLQRGVQPQKVPANVGSAQMAQLLISHGASIDAAAVQKKALSKGKLSLLRWCVDEYGPQLVSDPETWGNMGYRMLNCGLMYLEIIKYMASEYPGSHIDAVLTANLSLGNKDPKPTPTSWLHMAALQDNVWALEMLLKAGADPTCPGLTVDVSTAIRQSRQYKYRNIPDRLKVIQMLESYNCKNGDWSLPSYAELEVLLADTIASQRLAWEERVEDLVESQQALPFAPTRQNQVSVSTASVAAASSEFAYRPLHNKSAIRLLELFPSDNRTEPLLGRLVESDLTLQPDYEAVSYVWGDTSVNECIVLDEQAVSITANLHSALVHIRDASDVRTLWVDALCIDQSTHAERNQQVTIMGDIYKSARQVLVWLGETADDSNLVFEYLQDDTNNTFPNFRKPPARYLQAWKALVRRPWFFRTWVIQEVALSRKAIIMCGENSAPWMDLGSGHRADISGGALGLSSVSSAPGFKADHPFQGFDADSHVWRLRTLKPGSHPAEVIQYSRACQSSEVRDRVYGLLGLFDPGFMVVNYDLPVEDIFRQFTEAAIQRTGDLGILKWFGHGPRSKSLPSWVPDFTDTVTVGTLPQRHWYPSYREGGKGDYDYRTADGTRSSVSPRDLTDKVLPGLAFRPGGVLAVKGKIIDTIRAIGPELSAGTAFAPGTESFARIMKEWESLAATLTTGWNTSLASSVSTAFAATISAAQPPELRSVDVGFVQWYRHNGSGVLEAADPTMFLREHEFYLWWLGVGKEEGEEDYHLGYEFNEFADKMELACYGRRFFTTEKGNMGLAGPRACVGDRIVYLPGGDQAFVLRRRDDGTGWTMAHDCYLYGLDPYALFEDEEHLVEEFLIH</sequence>
<evidence type="ECO:0000313" key="2">
    <source>
        <dbReference type="EMBL" id="KAH7240480.1"/>
    </source>
</evidence>
<evidence type="ECO:0000313" key="3">
    <source>
        <dbReference type="Proteomes" id="UP000736672"/>
    </source>
</evidence>
<dbReference type="SMART" id="SM00248">
    <property type="entry name" value="ANK"/>
    <property type="match status" value="6"/>
</dbReference>
<dbReference type="Proteomes" id="UP000736672">
    <property type="component" value="Unassembled WGS sequence"/>
</dbReference>
<dbReference type="SUPFAM" id="SSF48403">
    <property type="entry name" value="Ankyrin repeat"/>
    <property type="match status" value="1"/>
</dbReference>
<evidence type="ECO:0000259" key="1">
    <source>
        <dbReference type="Pfam" id="PF06985"/>
    </source>
</evidence>
<dbReference type="InterPro" id="IPR052895">
    <property type="entry name" value="HetReg/Transcr_Mod"/>
</dbReference>
<protein>
    <submittedName>
        <fullName evidence="2">Heterokaryon incompatibility protein-domain-containing protein</fullName>
    </submittedName>
</protein>
<reference evidence="2" key="1">
    <citation type="journal article" date="2021" name="Nat. Commun.">
        <title>Genetic determinants of endophytism in the Arabidopsis root mycobiome.</title>
        <authorList>
            <person name="Mesny F."/>
            <person name="Miyauchi S."/>
            <person name="Thiergart T."/>
            <person name="Pickel B."/>
            <person name="Atanasova L."/>
            <person name="Karlsson M."/>
            <person name="Huettel B."/>
            <person name="Barry K.W."/>
            <person name="Haridas S."/>
            <person name="Chen C."/>
            <person name="Bauer D."/>
            <person name="Andreopoulos W."/>
            <person name="Pangilinan J."/>
            <person name="LaButti K."/>
            <person name="Riley R."/>
            <person name="Lipzen A."/>
            <person name="Clum A."/>
            <person name="Drula E."/>
            <person name="Henrissat B."/>
            <person name="Kohler A."/>
            <person name="Grigoriev I.V."/>
            <person name="Martin F.M."/>
            <person name="Hacquard S."/>
        </authorList>
    </citation>
    <scope>NUCLEOTIDE SEQUENCE</scope>
    <source>
        <strain evidence="2">FSSC 5 MPI-SDFR-AT-0091</strain>
    </source>
</reference>
<dbReference type="EMBL" id="JAGTJS010000020">
    <property type="protein sequence ID" value="KAH7240480.1"/>
    <property type="molecule type" value="Genomic_DNA"/>
</dbReference>
<dbReference type="OrthoDB" id="2157530at2759"/>
<name>A0A9P9K1G9_FUSSL</name>